<dbReference type="SUPFAM" id="SSF55729">
    <property type="entry name" value="Acyl-CoA N-acyltransferases (Nat)"/>
    <property type="match status" value="1"/>
</dbReference>
<dbReference type="GO" id="GO:0005524">
    <property type="term" value="F:ATP binding"/>
    <property type="evidence" value="ECO:0007669"/>
    <property type="project" value="UniProtKB-KW"/>
</dbReference>
<comment type="subcellular location">
    <subcellularLocation>
        <location evidence="1">Membrane</location>
        <topology evidence="1">Multi-pass membrane protein</topology>
    </subcellularLocation>
</comment>
<dbReference type="OrthoDB" id="6500128at2759"/>
<dbReference type="SMART" id="SM00382">
    <property type="entry name" value="AAA"/>
    <property type="match status" value="2"/>
</dbReference>
<evidence type="ECO:0000259" key="12">
    <source>
        <dbReference type="PROSITE" id="PS50893"/>
    </source>
</evidence>
<keyword evidence="9 11" id="KW-0472">Membrane</keyword>
<dbReference type="PROSITE" id="PS50893">
    <property type="entry name" value="ABC_TRANSPORTER_2"/>
    <property type="match status" value="2"/>
</dbReference>
<evidence type="ECO:0000256" key="1">
    <source>
        <dbReference type="ARBA" id="ARBA00004141"/>
    </source>
</evidence>
<dbReference type="SMART" id="SM01006">
    <property type="entry name" value="AlcB"/>
    <property type="match status" value="1"/>
</dbReference>
<dbReference type="FunFam" id="3.40.50.300:FF:000913">
    <property type="entry name" value="ABC multidrug transporter SitT"/>
    <property type="match status" value="1"/>
</dbReference>
<evidence type="ECO:0000313" key="14">
    <source>
        <dbReference type="EMBL" id="EGS22090.1"/>
    </source>
</evidence>
<feature type="domain" description="ABC transmembrane type-1" evidence="13">
    <location>
        <begin position="537"/>
        <end position="842"/>
    </location>
</feature>
<feature type="transmembrane region" description="Helical" evidence="11">
    <location>
        <begin position="1241"/>
        <end position="1258"/>
    </location>
</feature>
<evidence type="ECO:0000256" key="3">
    <source>
        <dbReference type="ARBA" id="ARBA00022448"/>
    </source>
</evidence>
<feature type="compositionally biased region" description="Basic and acidic residues" evidence="10">
    <location>
        <begin position="1183"/>
        <end position="1196"/>
    </location>
</feature>
<evidence type="ECO:0000256" key="7">
    <source>
        <dbReference type="ARBA" id="ARBA00022840"/>
    </source>
</evidence>
<feature type="transmembrane region" description="Helical" evidence="11">
    <location>
        <begin position="533"/>
        <end position="557"/>
    </location>
</feature>
<dbReference type="InterPro" id="IPR017871">
    <property type="entry name" value="ABC_transporter-like_CS"/>
</dbReference>
<organism evidence="15">
    <name type="scientific">Chaetomium thermophilum (strain DSM 1495 / CBS 144.50 / IMI 039719)</name>
    <name type="common">Thermochaetoides thermophila</name>
    <dbReference type="NCBI Taxonomy" id="759272"/>
    <lineage>
        <taxon>Eukaryota</taxon>
        <taxon>Fungi</taxon>
        <taxon>Dikarya</taxon>
        <taxon>Ascomycota</taxon>
        <taxon>Pezizomycotina</taxon>
        <taxon>Sordariomycetes</taxon>
        <taxon>Sordariomycetidae</taxon>
        <taxon>Sordariales</taxon>
        <taxon>Chaetomiaceae</taxon>
        <taxon>Thermochaetoides</taxon>
    </lineage>
</organism>
<feature type="compositionally biased region" description="Polar residues" evidence="10">
    <location>
        <begin position="1165"/>
        <end position="1176"/>
    </location>
</feature>
<feature type="transmembrane region" description="Helical" evidence="11">
    <location>
        <begin position="1480"/>
        <end position="1503"/>
    </location>
</feature>
<comment type="similarity">
    <text evidence="2">Belongs to the ABC transporter superfamily. ABCB family. Multidrug resistance exporter (TC 3.A.1.201) subfamily.</text>
</comment>
<keyword evidence="7" id="KW-0067">ATP-binding</keyword>
<dbReference type="Proteomes" id="UP000008066">
    <property type="component" value="Unassembled WGS sequence"/>
</dbReference>
<feature type="domain" description="ABC transporter" evidence="12">
    <location>
        <begin position="880"/>
        <end position="1159"/>
    </location>
</feature>
<proteinExistence type="inferred from homology"/>
<feature type="transmembrane region" description="Helical" evidence="11">
    <location>
        <begin position="771"/>
        <end position="794"/>
    </location>
</feature>
<feature type="region of interest" description="Disordered" evidence="10">
    <location>
        <begin position="1165"/>
        <end position="1221"/>
    </location>
</feature>
<dbReference type="PROSITE" id="PS00211">
    <property type="entry name" value="ABC_TRANSPORTER_1"/>
    <property type="match status" value="2"/>
</dbReference>
<gene>
    <name evidence="14" type="ORF">CTHT_0039760</name>
</gene>
<feature type="transmembrane region" description="Helical" evidence="11">
    <location>
        <begin position="1370"/>
        <end position="1391"/>
    </location>
</feature>
<reference evidence="14 15" key="1">
    <citation type="journal article" date="2011" name="Cell">
        <title>Insight into structure and assembly of the nuclear pore complex by utilizing the genome of a eukaryotic thermophile.</title>
        <authorList>
            <person name="Amlacher S."/>
            <person name="Sarges P."/>
            <person name="Flemming D."/>
            <person name="van Noort V."/>
            <person name="Kunze R."/>
            <person name="Devos D.P."/>
            <person name="Arumugam M."/>
            <person name="Bork P."/>
            <person name="Hurt E."/>
        </authorList>
    </citation>
    <scope>NUCLEOTIDE SEQUENCE [LARGE SCALE GENOMIC DNA]</scope>
    <source>
        <strain evidence="15">DSM 1495 / CBS 144.50 / IMI 039719</strain>
    </source>
</reference>
<dbReference type="InterPro" id="IPR003439">
    <property type="entry name" value="ABC_transporter-like_ATP-bd"/>
</dbReference>
<dbReference type="CDD" id="cd18578">
    <property type="entry name" value="ABC_6TM_Pgp_ABCB1_D2_like"/>
    <property type="match status" value="1"/>
</dbReference>
<accession>G0S4D2</accession>
<dbReference type="eggNOG" id="KOG0055">
    <property type="taxonomic scope" value="Eukaryota"/>
</dbReference>
<keyword evidence="6" id="KW-0547">Nucleotide-binding</keyword>
<keyword evidence="8 11" id="KW-1133">Transmembrane helix</keyword>
<dbReference type="Pfam" id="PF00664">
    <property type="entry name" value="ABC_membrane"/>
    <property type="match status" value="2"/>
</dbReference>
<evidence type="ECO:0000256" key="2">
    <source>
        <dbReference type="ARBA" id="ARBA00007577"/>
    </source>
</evidence>
<feature type="region of interest" description="Disordered" evidence="10">
    <location>
        <begin position="1535"/>
        <end position="1560"/>
    </location>
</feature>
<feature type="domain" description="ABC transporter" evidence="12">
    <location>
        <begin position="1565"/>
        <end position="1804"/>
    </location>
</feature>
<evidence type="ECO:0000256" key="11">
    <source>
        <dbReference type="SAM" id="Phobius"/>
    </source>
</evidence>
<dbReference type="OMA" id="RANVMHQ"/>
<dbReference type="InterPro" id="IPR016181">
    <property type="entry name" value="Acyl_CoA_acyltransferase"/>
</dbReference>
<feature type="compositionally biased region" description="Basic and acidic residues" evidence="10">
    <location>
        <begin position="1540"/>
        <end position="1560"/>
    </location>
</feature>
<evidence type="ECO:0000256" key="10">
    <source>
        <dbReference type="SAM" id="MobiDB-lite"/>
    </source>
</evidence>
<dbReference type="GO" id="GO:0005743">
    <property type="term" value="C:mitochondrial inner membrane"/>
    <property type="evidence" value="ECO:0007669"/>
    <property type="project" value="TreeGrafter"/>
</dbReference>
<dbReference type="GO" id="GO:0015421">
    <property type="term" value="F:ABC-type oligopeptide transporter activity"/>
    <property type="evidence" value="ECO:0007669"/>
    <property type="project" value="TreeGrafter"/>
</dbReference>
<dbReference type="GO" id="GO:0016887">
    <property type="term" value="F:ATP hydrolysis activity"/>
    <property type="evidence" value="ECO:0007669"/>
    <property type="project" value="InterPro"/>
</dbReference>
<dbReference type="InterPro" id="IPR019432">
    <property type="entry name" value="Acyltransferase_MbtK/IucB-like"/>
</dbReference>
<dbReference type="Gene3D" id="3.40.630.30">
    <property type="match status" value="1"/>
</dbReference>
<dbReference type="FunFam" id="1.20.1560.10:FF:000057">
    <property type="entry name" value="ABC multidrug transporter SitT"/>
    <property type="match status" value="2"/>
</dbReference>
<evidence type="ECO:0000256" key="9">
    <source>
        <dbReference type="ARBA" id="ARBA00023136"/>
    </source>
</evidence>
<sequence>MTSTLPLAPKYPPVKLPHPFLTSYHVRVVENSTPARLVLTLDEQQPKDGHPLPEPLHQDTLTWLELVVPPREQCPPISDNSPWARARRAPSTVINWPEDKEPSMAAFWNVVHAIYLAHPIYEYFRLTLDGKGREVLKDALLATGLAIEHPEPRRWGKGANPDAPLPLTPFGDKELLILRSSFWQGAASPVGPRPIWVYGDGTDRHLPKPLFNYPIMPENFHFSNKFPEEPVYTRHPIRRPKPAPKSICYSRYIPELDQHFSLEVVDWQDDEHLKLFNKWQNDPRVAAGWNETGTLEQHREYLRKLHFDPHVLCLFGRFDNTRFSYYELYWAKEDHYGAHYDAGDYDRGRHSLVGDANFRGAKRVNAWYSSCIHYCFLDDPRTQNVVGEPKATGATILSYENAQGLTIGKYVDLGHKRSVHSICSREKWFQLCPLWWDGRERPLESADRAAWNARLNDLVMNCHDPMACQPVAGYTWFRVPAVNGDKKPAGLLLSHGQGHYCQCNWKADIMKVASTLAGYVRLLLAGNPNTGDLCMLVAAILAAIASGVPFPLIGIFFGELLNDFNEVSCAEDASSGSLTDEEADAYQGDVNDKILMIVYLAIAQFVLIYAHLTCWALYGSRLAQRLRERYLQRLLRQEPSFFDKLPPGEVASRLSADIQTIRSGTSEKVGICLSSVSFFVTAYIVAFIKNHELAAMLISLIPAYFLMSFVGSHYIEKFSGLVAEHAGTAASIASEALSNVVVVQAFGANNRLEKKFADALDAGKRAGLKKALAVGIQSGVMYFIAYSANGLAFWQGSRDIAKVAEHGHGGASVGATFTVIFILIEATLLLSQVAPFVHLFIAAVASFRKLKEEMDRESQIDGTSDAGIRLSALDGWTSGFELEEVSFTYPSRPEVTVLDKVSIRIPAGKHTAIIGLSGSGKSTIASLVTRMYDPTSGRILFGGRDLREVNVRDLRSFISMVQQEPSLLDRSLLENIAHGLINSPKPEHAHLKPTLLSSALCDLAAEVRDGKSLEEAAKAHSAEVEEIVKLVKQAAKLADADGFISKLKQGYGTVVGSSGRLISGGQKQRVALARALIKDPSILILDEATAALDSRSEERIQKAISNISGNRTMLTIAHRLSTITSADNIIVIHKGNVVEEGTHAELMAKNGTYAEMVRLQMMSGSTGVSKNAEPNQEVSSVEISEKKETSTEDSSKETASISESEGPAAEPAPQESDEPETPKKSLWALVKGYSPTVRPHLLTIAIAFIGSLIVGGSFSGEAVIFAATFFGLMFFVLALIELFGNIASWTGFGWVSERIVYAVRVLSFRSLFEQDIQWHQSNGRTPAVLLSYITRDGNALQGLSGSVIGTLFSITANLIAAIVLTHIISWRIALVCLALVPLLLGSGLMELRVLGKFEERHETAYTRSVDIGTEAIGSIKTIAALNLEEETLKTYRRSLKGPRKETAKVTLQASFCQAMTYFLGNCVNALAYWWGGKQIIAGNVSTAQFLIVVFSLLVSALLWSQMFALAPELSSAHAAMARILSLIEIGSDGMQGKVKPRSDVNSEERSIEGSGSSEKRQAARVQFRDVVFAYPARPDAQVLKGLTLDIEPGTFCALVGPSGAGKSTIISLVERLYTPQSGSILIDNVDVTKTKDLSFRNTIALVPQEAMLFEGSVEFNIGLGAPPGHEATKEEIEEACKLANIHDVIEDLPEKYQTSCGTNGARFSGGQKQRLSIARALVRKPRLLILDEPTSALDAESEKLLQEGLEKATKGITVIAIAHRLNTIRKADRIFWIEDGRCVDFGTHEELFERQPAYRANVLHQTVAT</sequence>
<dbReference type="GO" id="GO:0090374">
    <property type="term" value="P:oligopeptide export from mitochondrion"/>
    <property type="evidence" value="ECO:0007669"/>
    <property type="project" value="TreeGrafter"/>
</dbReference>
<dbReference type="Gene3D" id="1.20.1560.10">
    <property type="entry name" value="ABC transporter type 1, transmembrane domain"/>
    <property type="match status" value="1"/>
</dbReference>
<dbReference type="HOGENOM" id="CLU_000604_17_0_1"/>
<dbReference type="InterPro" id="IPR011527">
    <property type="entry name" value="ABC1_TM_dom"/>
</dbReference>
<dbReference type="Pfam" id="PF13523">
    <property type="entry name" value="Acetyltransf_8"/>
    <property type="match status" value="1"/>
</dbReference>
<feature type="transmembrane region" description="Helical" evidence="11">
    <location>
        <begin position="694"/>
        <end position="715"/>
    </location>
</feature>
<evidence type="ECO:0000256" key="5">
    <source>
        <dbReference type="ARBA" id="ARBA00022737"/>
    </source>
</evidence>
<keyword evidence="4 11" id="KW-0812">Transmembrane</keyword>
<dbReference type="Gene3D" id="3.40.50.300">
    <property type="entry name" value="P-loop containing nucleotide triphosphate hydrolases"/>
    <property type="match status" value="2"/>
</dbReference>
<dbReference type="RefSeq" id="XP_006694386.1">
    <property type="nucleotide sequence ID" value="XM_006694323.1"/>
</dbReference>
<keyword evidence="3" id="KW-0813">Transport</keyword>
<dbReference type="KEGG" id="cthr:CTHT_0039760"/>
<keyword evidence="5" id="KW-0677">Repeat</keyword>
<evidence type="ECO:0000313" key="15">
    <source>
        <dbReference type="Proteomes" id="UP000008066"/>
    </source>
</evidence>
<dbReference type="GO" id="GO:0019290">
    <property type="term" value="P:siderophore biosynthetic process"/>
    <property type="evidence" value="ECO:0007669"/>
    <property type="project" value="InterPro"/>
</dbReference>
<feature type="transmembrane region" description="Helical" evidence="11">
    <location>
        <begin position="594"/>
        <end position="618"/>
    </location>
</feature>
<evidence type="ECO:0000256" key="8">
    <source>
        <dbReference type="ARBA" id="ARBA00022989"/>
    </source>
</evidence>
<keyword evidence="15" id="KW-1185">Reference proteome</keyword>
<dbReference type="GO" id="GO:0016746">
    <property type="term" value="F:acyltransferase activity"/>
    <property type="evidence" value="ECO:0007669"/>
    <property type="project" value="InterPro"/>
</dbReference>
<dbReference type="SUPFAM" id="SSF90123">
    <property type="entry name" value="ABC transporter transmembrane region"/>
    <property type="match status" value="2"/>
</dbReference>
<feature type="transmembrane region" description="Helical" evidence="11">
    <location>
        <begin position="814"/>
        <end position="847"/>
    </location>
</feature>
<dbReference type="STRING" id="759272.G0S4D2"/>
<dbReference type="CDD" id="cd18577">
    <property type="entry name" value="ABC_6TM_Pgp_ABCB1_D1_like"/>
    <property type="match status" value="1"/>
</dbReference>
<dbReference type="FunFam" id="3.40.630.30:FF:000080">
    <property type="entry name" value="Siderophore biosynthesis acetylase AceI, putative"/>
    <property type="match status" value="1"/>
</dbReference>
<dbReference type="InterPro" id="IPR027417">
    <property type="entry name" value="P-loop_NTPase"/>
</dbReference>
<dbReference type="SUPFAM" id="SSF52540">
    <property type="entry name" value="P-loop containing nucleoside triphosphate hydrolases"/>
    <property type="match status" value="2"/>
</dbReference>
<dbReference type="InterPro" id="IPR036640">
    <property type="entry name" value="ABC1_TM_sf"/>
</dbReference>
<dbReference type="EMBL" id="GL988041">
    <property type="protein sequence ID" value="EGS22090.1"/>
    <property type="molecule type" value="Genomic_DNA"/>
</dbReference>
<dbReference type="Pfam" id="PF00005">
    <property type="entry name" value="ABC_tran"/>
    <property type="match status" value="2"/>
</dbReference>
<feature type="domain" description="ABC transmembrane type-1" evidence="13">
    <location>
        <begin position="1241"/>
        <end position="1515"/>
    </location>
</feature>
<dbReference type="PROSITE" id="PS50929">
    <property type="entry name" value="ABC_TM1F"/>
    <property type="match status" value="2"/>
</dbReference>
<dbReference type="InterPro" id="IPR003593">
    <property type="entry name" value="AAA+_ATPase"/>
</dbReference>
<evidence type="ECO:0000256" key="4">
    <source>
        <dbReference type="ARBA" id="ARBA00022692"/>
    </source>
</evidence>
<dbReference type="InterPro" id="IPR039421">
    <property type="entry name" value="Type_1_exporter"/>
</dbReference>
<evidence type="ECO:0000256" key="6">
    <source>
        <dbReference type="ARBA" id="ARBA00022741"/>
    </source>
</evidence>
<feature type="transmembrane region" description="Helical" evidence="11">
    <location>
        <begin position="1264"/>
        <end position="1284"/>
    </location>
</feature>
<dbReference type="GeneID" id="18258014"/>
<protein>
    <submittedName>
        <fullName evidence="14">Mating factor A secretion protein STE6-like protein</fullName>
    </submittedName>
</protein>
<dbReference type="PANTHER" id="PTHR43394:SF11">
    <property type="entry name" value="ATP-BINDING CASSETTE TRANSPORTER"/>
    <property type="match status" value="1"/>
</dbReference>
<evidence type="ECO:0000259" key="13">
    <source>
        <dbReference type="PROSITE" id="PS50929"/>
    </source>
</evidence>
<feature type="transmembrane region" description="Helical" evidence="11">
    <location>
        <begin position="1343"/>
        <end position="1364"/>
    </location>
</feature>
<feature type="transmembrane region" description="Helical" evidence="11">
    <location>
        <begin position="669"/>
        <end position="688"/>
    </location>
</feature>
<name>G0S4D2_CHATD</name>
<dbReference type="PANTHER" id="PTHR43394">
    <property type="entry name" value="ATP-DEPENDENT PERMEASE MDL1, MITOCHONDRIAL"/>
    <property type="match status" value="1"/>
</dbReference>